<dbReference type="Gene3D" id="3.30.200.20">
    <property type="entry name" value="Phosphorylase Kinase, domain 1"/>
    <property type="match status" value="1"/>
</dbReference>
<keyword evidence="1 2" id="KW-0418">Kinase</keyword>
<protein>
    <submittedName>
        <fullName evidence="2">Fructosamine kinase</fullName>
    </submittedName>
</protein>
<keyword evidence="1" id="KW-0808">Transferase</keyword>
<dbReference type="Gene3D" id="1.10.510.10">
    <property type="entry name" value="Transferase(Phosphotransferase) domain 1"/>
    <property type="match status" value="1"/>
</dbReference>
<dbReference type="KEGG" id="nsl:BOX37_27985"/>
<comment type="similarity">
    <text evidence="1">Belongs to the fructosamine kinase family.</text>
</comment>
<evidence type="ECO:0000313" key="3">
    <source>
        <dbReference type="Proteomes" id="UP000183810"/>
    </source>
</evidence>
<accession>A0A1J0W3D3</accession>
<dbReference type="InterPro" id="IPR016477">
    <property type="entry name" value="Fructo-/Ketosamine-3-kinase"/>
</dbReference>
<dbReference type="Proteomes" id="UP000183810">
    <property type="component" value="Chromosome"/>
</dbReference>
<evidence type="ECO:0000313" key="2">
    <source>
        <dbReference type="EMBL" id="APE38797.1"/>
    </source>
</evidence>
<organism evidence="2 3">
    <name type="scientific">Nocardia mangyaensis</name>
    <dbReference type="NCBI Taxonomy" id="2213200"/>
    <lineage>
        <taxon>Bacteria</taxon>
        <taxon>Bacillati</taxon>
        <taxon>Actinomycetota</taxon>
        <taxon>Actinomycetes</taxon>
        <taxon>Mycobacteriales</taxon>
        <taxon>Nocardiaceae</taxon>
        <taxon>Nocardia</taxon>
    </lineage>
</organism>
<gene>
    <name evidence="2" type="ORF">BOX37_27985</name>
</gene>
<dbReference type="SUPFAM" id="SSF56112">
    <property type="entry name" value="Protein kinase-like (PK-like)"/>
    <property type="match status" value="1"/>
</dbReference>
<dbReference type="GO" id="GO:0016301">
    <property type="term" value="F:kinase activity"/>
    <property type="evidence" value="ECO:0007669"/>
    <property type="project" value="UniProtKB-UniRule"/>
</dbReference>
<dbReference type="InterPro" id="IPR011009">
    <property type="entry name" value="Kinase-like_dom_sf"/>
</dbReference>
<dbReference type="AlphaFoldDB" id="A0A1J0W3D3"/>
<dbReference type="Pfam" id="PF03881">
    <property type="entry name" value="Fructosamin_kin"/>
    <property type="match status" value="1"/>
</dbReference>
<reference evidence="2" key="1">
    <citation type="submission" date="2016-11" db="EMBL/GenBank/DDBJ databases">
        <authorList>
            <person name="Jaros S."/>
            <person name="Januszkiewicz K."/>
            <person name="Wedrychowicz H."/>
        </authorList>
    </citation>
    <scope>NUCLEOTIDE SEQUENCE [LARGE SCALE GENOMIC DNA]</scope>
    <source>
        <strain evidence="2">Y48</strain>
    </source>
</reference>
<proteinExistence type="inferred from homology"/>
<sequence length="277" mass="30394">MSDLLGTSIETVVDLCARHSWTLHRALTSDGQQIFVKTAADCAPVFAAEAAGLRWLAAETESSPVAEVLAVDDRIIVLPWLAPQAPTVDAARRFGRELATMHSRSAEFFGAGWNGYIADIPLDNTRSGQRWGQWYAERRLLPYLRIGHQHLDPAEVRLVEKIIASIDALAGPEEPPARIHGDLWSGNLLWSAGRGVLIDPAAHAGHRETDLAMLALFGNDHLDNILDGYTETVPLAEGWRARIPLHQLHPLLVHLVLFGGRYRRALVRAANAALRAG</sequence>
<dbReference type="EMBL" id="CP018082">
    <property type="protein sequence ID" value="APE38797.1"/>
    <property type="molecule type" value="Genomic_DNA"/>
</dbReference>
<keyword evidence="3" id="KW-1185">Reference proteome</keyword>
<dbReference type="PANTHER" id="PTHR12149">
    <property type="entry name" value="FRUCTOSAMINE 3 KINASE-RELATED PROTEIN"/>
    <property type="match status" value="1"/>
</dbReference>
<dbReference type="PIRSF" id="PIRSF006221">
    <property type="entry name" value="Ketosamine-3-kinase"/>
    <property type="match status" value="1"/>
</dbReference>
<dbReference type="PANTHER" id="PTHR12149:SF8">
    <property type="entry name" value="PROTEIN-RIBULOSAMINE 3-KINASE"/>
    <property type="match status" value="1"/>
</dbReference>
<dbReference type="Gene3D" id="1.20.1270.240">
    <property type="match status" value="1"/>
</dbReference>
<name>A0A1J0W3D3_9NOCA</name>
<evidence type="ECO:0000256" key="1">
    <source>
        <dbReference type="PIRNR" id="PIRNR006221"/>
    </source>
</evidence>
<dbReference type="OrthoDB" id="5291879at2"/>